<accession>A0A6B2G078</accession>
<keyword evidence="4" id="KW-0479">Metal-binding</keyword>
<evidence type="ECO:0000256" key="1">
    <source>
        <dbReference type="ARBA" id="ARBA00001947"/>
    </source>
</evidence>
<dbReference type="GO" id="GO:0005886">
    <property type="term" value="C:plasma membrane"/>
    <property type="evidence" value="ECO:0007669"/>
    <property type="project" value="TreeGrafter"/>
</dbReference>
<dbReference type="PANTHER" id="PTHR11733:SF167">
    <property type="entry name" value="FI17812P1-RELATED"/>
    <property type="match status" value="1"/>
</dbReference>
<dbReference type="PANTHER" id="PTHR11733">
    <property type="entry name" value="ZINC METALLOPROTEASE FAMILY M13 NEPRILYSIN-RELATED"/>
    <property type="match status" value="1"/>
</dbReference>
<dbReference type="CDD" id="cd08662">
    <property type="entry name" value="M13"/>
    <property type="match status" value="1"/>
</dbReference>
<protein>
    <submittedName>
        <fullName evidence="10">M13 family metallopeptidase</fullName>
    </submittedName>
</protein>
<evidence type="ECO:0000256" key="4">
    <source>
        <dbReference type="ARBA" id="ARBA00022723"/>
    </source>
</evidence>
<dbReference type="PROSITE" id="PS51885">
    <property type="entry name" value="NEPRILYSIN"/>
    <property type="match status" value="1"/>
</dbReference>
<proteinExistence type="inferred from homology"/>
<dbReference type="Gene3D" id="3.40.390.10">
    <property type="entry name" value="Collagenase (Catalytic Domain)"/>
    <property type="match status" value="1"/>
</dbReference>
<feature type="domain" description="Peptidase M13 C-terminal" evidence="8">
    <location>
        <begin position="455"/>
        <end position="644"/>
    </location>
</feature>
<dbReference type="InterPro" id="IPR008753">
    <property type="entry name" value="Peptidase_M13_N"/>
</dbReference>
<dbReference type="GO" id="GO:0004222">
    <property type="term" value="F:metalloendopeptidase activity"/>
    <property type="evidence" value="ECO:0007669"/>
    <property type="project" value="InterPro"/>
</dbReference>
<gene>
    <name evidence="10" type="ORF">GWG61_04730</name>
</gene>
<dbReference type="SUPFAM" id="SSF55486">
    <property type="entry name" value="Metalloproteases ('zincins'), catalytic domain"/>
    <property type="match status" value="1"/>
</dbReference>
<dbReference type="AlphaFoldDB" id="A0A6B2G078"/>
<dbReference type="InterPro" id="IPR000718">
    <property type="entry name" value="Peptidase_M13"/>
</dbReference>
<dbReference type="GO" id="GO:0016485">
    <property type="term" value="P:protein processing"/>
    <property type="evidence" value="ECO:0007669"/>
    <property type="project" value="TreeGrafter"/>
</dbReference>
<evidence type="ECO:0000256" key="5">
    <source>
        <dbReference type="ARBA" id="ARBA00022801"/>
    </source>
</evidence>
<name>A0A6B2G078_9LACO</name>
<evidence type="ECO:0000259" key="9">
    <source>
        <dbReference type="Pfam" id="PF05649"/>
    </source>
</evidence>
<evidence type="ECO:0000256" key="7">
    <source>
        <dbReference type="ARBA" id="ARBA00023049"/>
    </source>
</evidence>
<comment type="cofactor">
    <cofactor evidence="1">
        <name>Zn(2+)</name>
        <dbReference type="ChEBI" id="CHEBI:29105"/>
    </cofactor>
</comment>
<evidence type="ECO:0000313" key="10">
    <source>
        <dbReference type="EMBL" id="NDJ73808.1"/>
    </source>
</evidence>
<keyword evidence="6" id="KW-0862">Zinc</keyword>
<organism evidence="10">
    <name type="scientific">Lactobacillus paragasseri</name>
    <dbReference type="NCBI Taxonomy" id="2107999"/>
    <lineage>
        <taxon>Bacteria</taxon>
        <taxon>Bacillati</taxon>
        <taxon>Bacillota</taxon>
        <taxon>Bacilli</taxon>
        <taxon>Lactobacillales</taxon>
        <taxon>Lactobacillaceae</taxon>
        <taxon>Lactobacillus</taxon>
    </lineage>
</organism>
<sequence>MRRYFSVRGGAGDLTKPDVNTRPQDNLYLAVNSEWLSKAKIPADRTSTGINLILDMRIEDKLMKDFEDFANGKKPLPNVANFEKAINYYKLAADFDKRNKDQAEPIKKDLSRLTSLENFEEFNQEAAQLISSGYELPFDIYVSEDMKDTDHNALYATGPQLFLPDTTAYQVPDAKKLLSVLEKQTVKLLTMAGISEEQARTWAKSGIEFDKKLSKILKSTEEWADEVAMYNPASLSDFEAKFDQFDINSFLKQLLPEMPEKVIVAEPRYFNHINDFLSESEFDEFKSWMIIKFINKSATYLSQDFREAAFPFRQAVYGVPELPSQDKHAYRLANAAFDEVIGIYYGKTYLGDEAKADVISMIKKMLKVYEQRIQENTWLSEPTKKQVIIKLKALKLKVGYPEKNRALFDNLVVDPNKTLYENHVLINQERIKDILQRLNKKPDKSIWEMPGNLNNACYDPYKNDLTFPAGILQAPFYDAKQSRAANYGGIGATIGHEVSHAFDNNGAQFDEKGNMKNWWTKEDFAEFNKRTKAVADIFDGLQYGPVKLNGKQVVSENIADLSGLSCAIAANKAEGGEMKDLFETYAKSWMQKQRPESIKAEVQSDVHAPQPTRVNIPAQNQEEFYEAYNVTPEDGMWLDPENRITIW</sequence>
<dbReference type="EMBL" id="JAADJO010000008">
    <property type="protein sequence ID" value="NDJ73808.1"/>
    <property type="molecule type" value="Genomic_DNA"/>
</dbReference>
<dbReference type="Pfam" id="PF05649">
    <property type="entry name" value="Peptidase_M13_N"/>
    <property type="match status" value="1"/>
</dbReference>
<dbReference type="Gene3D" id="1.10.1380.10">
    <property type="entry name" value="Neutral endopeptidase , domain2"/>
    <property type="match status" value="1"/>
</dbReference>
<keyword evidence="3" id="KW-0645">Protease</keyword>
<dbReference type="Pfam" id="PF01431">
    <property type="entry name" value="Peptidase_M13"/>
    <property type="match status" value="1"/>
</dbReference>
<comment type="caution">
    <text evidence="10">The sequence shown here is derived from an EMBL/GenBank/DDBJ whole genome shotgun (WGS) entry which is preliminary data.</text>
</comment>
<comment type="similarity">
    <text evidence="2">Belongs to the peptidase M13 family.</text>
</comment>
<evidence type="ECO:0000256" key="2">
    <source>
        <dbReference type="ARBA" id="ARBA00007357"/>
    </source>
</evidence>
<dbReference type="GO" id="GO:0046872">
    <property type="term" value="F:metal ion binding"/>
    <property type="evidence" value="ECO:0007669"/>
    <property type="project" value="UniProtKB-KW"/>
</dbReference>
<evidence type="ECO:0000256" key="3">
    <source>
        <dbReference type="ARBA" id="ARBA00022670"/>
    </source>
</evidence>
<reference evidence="10" key="1">
    <citation type="submission" date="2020-01" db="EMBL/GenBank/DDBJ databases">
        <title>Vaginal microbiome of pregnant Indian women: Insights into the genome of dominants Lactobacillus species.</title>
        <authorList>
            <person name="Das B."/>
            <person name="Mehta O."/>
            <person name="Ghosh T.S."/>
            <person name="Kothidar A."/>
            <person name="Gowtham M.R."/>
            <person name="Mitra R."/>
            <person name="Kshetrapal P."/>
            <person name="Wadhwa N."/>
            <person name="Thiruvengadam R."/>
            <person name="Nair G.B."/>
            <person name="Bhatnagar S."/>
            <person name="Das B."/>
        </authorList>
    </citation>
    <scope>NUCLEOTIDE SEQUENCE</scope>
    <source>
        <strain evidence="10">Indica</strain>
    </source>
</reference>
<feature type="domain" description="Peptidase M13 N-terminal" evidence="9">
    <location>
        <begin position="23"/>
        <end position="401"/>
    </location>
</feature>
<keyword evidence="7" id="KW-0482">Metalloprotease</keyword>
<keyword evidence="5" id="KW-0378">Hydrolase</keyword>
<dbReference type="PRINTS" id="PR00786">
    <property type="entry name" value="NEPRILYSIN"/>
</dbReference>
<dbReference type="RefSeq" id="WP_162013984.1">
    <property type="nucleotide sequence ID" value="NZ_CAZZQF010000001.1"/>
</dbReference>
<dbReference type="InterPro" id="IPR024079">
    <property type="entry name" value="MetalloPept_cat_dom_sf"/>
</dbReference>
<dbReference type="InterPro" id="IPR018497">
    <property type="entry name" value="Peptidase_M13_C"/>
</dbReference>
<evidence type="ECO:0000256" key="6">
    <source>
        <dbReference type="ARBA" id="ARBA00022833"/>
    </source>
</evidence>
<dbReference type="InterPro" id="IPR042089">
    <property type="entry name" value="Peptidase_M13_dom_2"/>
</dbReference>
<evidence type="ECO:0000259" key="8">
    <source>
        <dbReference type="Pfam" id="PF01431"/>
    </source>
</evidence>